<comment type="caution">
    <text evidence="5">The sequence shown here is derived from an EMBL/GenBank/DDBJ whole genome shotgun (WGS) entry which is preliminary data.</text>
</comment>
<dbReference type="RefSeq" id="WP_335913301.1">
    <property type="nucleotide sequence ID" value="NZ_JBAMYB010000008.1"/>
</dbReference>
<evidence type="ECO:0000313" key="6">
    <source>
        <dbReference type="Proteomes" id="UP001531129"/>
    </source>
</evidence>
<dbReference type="Proteomes" id="UP001531129">
    <property type="component" value="Unassembled WGS sequence"/>
</dbReference>
<keyword evidence="2" id="KW-0964">Secreted</keyword>
<sequence length="1064" mass="113443">MPELLLAANLVENIAPTGLGHLQLVHIDDDGTQLEIEVQAGDWVTLGSWTYPAVRDHTLEGSTSNYGVDGEYNAVELNLGDRLVDDVWDLLVSVHDQFSVLGTEISYDVYQNSNSYASTLLNIIGLNFSDYFTAVRPTDVYSFPGGGVNVLEKENTAFALNLAGSAHVDEINTGLGEDSVSGGEGRDKLSTGGGDDILVGGDSATTIDLATINLRSDHTEWNDGVADTLAGGFGSDVYLISQEDEGFDGDLNAALSVVDVIDERTGDGRGAILMQSHWEYEPAGDERIWAIEAKGRYEVSFTDEQGTHYSNESWSNEQTDTDWKAEIIVSNILDEDGNPYIFLMPIYPNNGAPYVAIKGFRQDNFGIHLDGYVGPKEGTPSSDTILNNGNQNRASFLDSPNNVTLTSDPDSNQRIDAGAGDDIVYGRGGQDEIRGSEGDDHLFGNQDDDLLTGGVGNDTYHYERGDGADTIVETEDFAGEADRIVFADVTASEVSLSLVDDKLLIAIIGSSATVEGSMLVEGSINGSKNEGIEFLEFSDSTVWNRQDIIDHIGQGTSNGEIVGTTGNDVLSGTSGADILKGLEGDDEFDGLLGNDHLYGGLGDDFLNGGEGSDVYHYASGDGNDTIADVAINLEDTDILRFSDLNLGGLTFARSGEDLFITVNATSEVITIETQYYSAGQGWALEKLIFADGTSLQLDHMPDTSWIYGTAASETIDGNWGKDYIFAGKGDDIINGSAGGDVYFYASGDGSDVINDEVGYTDALDVVRFTGVDAQDLSIKRHGDDLELTVAGTGDVITLKGQMYEDPGDWGVDKIEFADGSSLNRAAIIQLGLNAEDTVTAQGTAGDDTLAGTSAHDLIQGGLGDDYLLGGYGGDTYLYSAGDGSDYIDDEANSQYQIDILKFTDLNQSDIGAERDGVHLKLTVLSTGDTITLDEEFYSSSEYWGIERIEFADGTFWDRDDIMSIGEAAPNVMAGQVSVSESQQAPADIDGPSAEVIDFPGASVEVTISDHSLSLEAGGQNCISSRAFDGGTAEIISLSDFLQASEHSDAASDLWFEPEPIGAFI</sequence>
<evidence type="ECO:0000256" key="3">
    <source>
        <dbReference type="SAM" id="MobiDB-lite"/>
    </source>
</evidence>
<evidence type="ECO:0000259" key="4">
    <source>
        <dbReference type="Pfam" id="PF06594"/>
    </source>
</evidence>
<feature type="domain" description="Haemolysin-type calcium binding-related" evidence="4">
    <location>
        <begin position="918"/>
        <end position="960"/>
    </location>
</feature>
<dbReference type="Pfam" id="PF00353">
    <property type="entry name" value="HemolysinCabind"/>
    <property type="match status" value="5"/>
</dbReference>
<feature type="domain" description="Haemolysin-type calcium binding-related" evidence="4">
    <location>
        <begin position="784"/>
        <end position="825"/>
    </location>
</feature>
<dbReference type="EMBL" id="JBAMYC010000008">
    <property type="protein sequence ID" value="MEI1249483.1"/>
    <property type="molecule type" value="Genomic_DNA"/>
</dbReference>
<evidence type="ECO:0000256" key="2">
    <source>
        <dbReference type="ARBA" id="ARBA00022525"/>
    </source>
</evidence>
<dbReference type="InterPro" id="IPR011049">
    <property type="entry name" value="Serralysin-like_metalloprot_C"/>
</dbReference>
<dbReference type="Pfam" id="PF06594">
    <property type="entry name" value="HCBP_related"/>
    <property type="match status" value="3"/>
</dbReference>
<dbReference type="Gene3D" id="2.150.10.10">
    <property type="entry name" value="Serralysin-like metalloprotease, C-terminal"/>
    <property type="match status" value="5"/>
</dbReference>
<proteinExistence type="predicted"/>
<dbReference type="InterPro" id="IPR050557">
    <property type="entry name" value="RTX_toxin/Mannuronan_C5-epim"/>
</dbReference>
<dbReference type="PRINTS" id="PR00313">
    <property type="entry name" value="CABNDNGRPT"/>
</dbReference>
<dbReference type="PANTHER" id="PTHR38340">
    <property type="entry name" value="S-LAYER PROTEIN"/>
    <property type="match status" value="1"/>
</dbReference>
<dbReference type="PANTHER" id="PTHR38340:SF1">
    <property type="entry name" value="S-LAYER PROTEIN"/>
    <property type="match status" value="1"/>
</dbReference>
<dbReference type="SUPFAM" id="SSF51120">
    <property type="entry name" value="beta-Roll"/>
    <property type="match status" value="5"/>
</dbReference>
<feature type="region of interest" description="Disordered" evidence="3">
    <location>
        <begin position="174"/>
        <end position="193"/>
    </location>
</feature>
<evidence type="ECO:0000313" key="5">
    <source>
        <dbReference type="EMBL" id="MEI1249483.1"/>
    </source>
</evidence>
<name>A0ABU8CKS2_9HYPH</name>
<gene>
    <name evidence="5" type="ORF">V8Q02_15995</name>
</gene>
<dbReference type="InterPro" id="IPR018511">
    <property type="entry name" value="Hemolysin-typ_Ca-bd_CS"/>
</dbReference>
<feature type="domain" description="Haemolysin-type calcium binding-related" evidence="4">
    <location>
        <begin position="657"/>
        <end position="696"/>
    </location>
</feature>
<keyword evidence="6" id="KW-1185">Reference proteome</keyword>
<reference evidence="5 6" key="1">
    <citation type="submission" date="2024-01" db="EMBL/GenBank/DDBJ databases">
        <title>Draft genome sequences of three bacterial strains isolated from Acacia saligna represent a potential new species within the genus Rhizobium.</title>
        <authorList>
            <person name="Tambong J.T."/>
            <person name="Mnasri B."/>
        </authorList>
    </citation>
    <scope>NUCLEOTIDE SEQUENCE [LARGE SCALE GENOMIC DNA]</scope>
    <source>
        <strain evidence="5 6">1AS12I</strain>
    </source>
</reference>
<comment type="subcellular location">
    <subcellularLocation>
        <location evidence="1">Secreted</location>
    </subcellularLocation>
</comment>
<dbReference type="PROSITE" id="PS00330">
    <property type="entry name" value="HEMOLYSIN_CALCIUM"/>
    <property type="match status" value="2"/>
</dbReference>
<dbReference type="InterPro" id="IPR010566">
    <property type="entry name" value="Haemolys_ca-bd"/>
</dbReference>
<dbReference type="InterPro" id="IPR001343">
    <property type="entry name" value="Hemolysn_Ca-bd"/>
</dbReference>
<organism evidence="5 6">
    <name type="scientific">Rhizobium aouanii</name>
    <dbReference type="NCBI Taxonomy" id="3118145"/>
    <lineage>
        <taxon>Bacteria</taxon>
        <taxon>Pseudomonadati</taxon>
        <taxon>Pseudomonadota</taxon>
        <taxon>Alphaproteobacteria</taxon>
        <taxon>Hyphomicrobiales</taxon>
        <taxon>Rhizobiaceae</taxon>
        <taxon>Rhizobium/Agrobacterium group</taxon>
        <taxon>Rhizobium</taxon>
    </lineage>
</organism>
<protein>
    <submittedName>
        <fullName evidence="5">Calcium-binding protein</fullName>
    </submittedName>
</protein>
<accession>A0ABU8CKS2</accession>
<evidence type="ECO:0000256" key="1">
    <source>
        <dbReference type="ARBA" id="ARBA00004613"/>
    </source>
</evidence>